<dbReference type="SMART" id="SM00293">
    <property type="entry name" value="PWWP"/>
    <property type="match status" value="1"/>
</dbReference>
<reference evidence="3 4" key="1">
    <citation type="journal article" date="2016" name="Genome Announc.">
        <title>Genome Sequence of Madurella mycetomatis mm55, Isolated from a Human Mycetoma Case in Sudan.</title>
        <authorList>
            <person name="Smit S."/>
            <person name="Derks M.F."/>
            <person name="Bervoets S."/>
            <person name="Fahal A."/>
            <person name="van Leeuwen W."/>
            <person name="van Belkum A."/>
            <person name="van de Sande W.W."/>
        </authorList>
    </citation>
    <scope>NUCLEOTIDE SEQUENCE [LARGE SCALE GENOMIC DNA]</scope>
    <source>
        <strain evidence="4">mm55</strain>
    </source>
</reference>
<feature type="region of interest" description="Disordered" evidence="1">
    <location>
        <begin position="1"/>
        <end position="151"/>
    </location>
</feature>
<feature type="region of interest" description="Disordered" evidence="1">
    <location>
        <begin position="503"/>
        <end position="596"/>
    </location>
</feature>
<feature type="compositionally biased region" description="Polar residues" evidence="1">
    <location>
        <begin position="1"/>
        <end position="10"/>
    </location>
</feature>
<feature type="compositionally biased region" description="Acidic residues" evidence="1">
    <location>
        <begin position="306"/>
        <end position="320"/>
    </location>
</feature>
<dbReference type="PANTHER" id="PTHR22910:SF6">
    <property type="entry name" value="PROTEIN MGARP"/>
    <property type="match status" value="1"/>
</dbReference>
<dbReference type="EMBL" id="LCTW02000004">
    <property type="protein sequence ID" value="KXX83056.1"/>
    <property type="molecule type" value="Genomic_DNA"/>
</dbReference>
<dbReference type="PANTHER" id="PTHR22910">
    <property type="entry name" value="PROTEIN MGARP"/>
    <property type="match status" value="1"/>
</dbReference>
<feature type="compositionally biased region" description="Basic and acidic residues" evidence="1">
    <location>
        <begin position="531"/>
        <end position="596"/>
    </location>
</feature>
<accession>A0A175WH88</accession>
<dbReference type="Gene3D" id="2.30.30.140">
    <property type="match status" value="1"/>
</dbReference>
<gene>
    <name evidence="3" type="ORF">MMYC01_200511</name>
</gene>
<evidence type="ECO:0000256" key="1">
    <source>
        <dbReference type="SAM" id="MobiDB-lite"/>
    </source>
</evidence>
<evidence type="ECO:0000313" key="3">
    <source>
        <dbReference type="EMBL" id="KXX83056.1"/>
    </source>
</evidence>
<feature type="region of interest" description="Disordered" evidence="1">
    <location>
        <begin position="289"/>
        <end position="411"/>
    </location>
</feature>
<dbReference type="Pfam" id="PF00855">
    <property type="entry name" value="PWWP"/>
    <property type="match status" value="1"/>
</dbReference>
<dbReference type="VEuPathDB" id="FungiDB:MMYC01_200511"/>
<dbReference type="AlphaFoldDB" id="A0A175WH88"/>
<feature type="compositionally biased region" description="Low complexity" evidence="1">
    <location>
        <begin position="96"/>
        <end position="118"/>
    </location>
</feature>
<evidence type="ECO:0000259" key="2">
    <source>
        <dbReference type="PROSITE" id="PS50812"/>
    </source>
</evidence>
<dbReference type="InterPro" id="IPR026093">
    <property type="entry name" value="MGARP"/>
</dbReference>
<feature type="compositionally biased region" description="Polar residues" evidence="1">
    <location>
        <begin position="353"/>
        <end position="369"/>
    </location>
</feature>
<organism evidence="3 4">
    <name type="scientific">Madurella mycetomatis</name>
    <dbReference type="NCBI Taxonomy" id="100816"/>
    <lineage>
        <taxon>Eukaryota</taxon>
        <taxon>Fungi</taxon>
        <taxon>Dikarya</taxon>
        <taxon>Ascomycota</taxon>
        <taxon>Pezizomycotina</taxon>
        <taxon>Sordariomycetes</taxon>
        <taxon>Sordariomycetidae</taxon>
        <taxon>Sordariales</taxon>
        <taxon>Sordariales incertae sedis</taxon>
        <taxon>Madurella</taxon>
    </lineage>
</organism>
<feature type="compositionally biased region" description="Basic residues" evidence="1">
    <location>
        <begin position="140"/>
        <end position="151"/>
    </location>
</feature>
<dbReference type="PROSITE" id="PS50812">
    <property type="entry name" value="PWWP"/>
    <property type="match status" value="1"/>
</dbReference>
<dbReference type="InterPro" id="IPR000313">
    <property type="entry name" value="PWWP_dom"/>
</dbReference>
<feature type="domain" description="PWWP" evidence="2">
    <location>
        <begin position="158"/>
        <end position="241"/>
    </location>
</feature>
<dbReference type="GO" id="GO:0005739">
    <property type="term" value="C:mitochondrion"/>
    <property type="evidence" value="ECO:0007669"/>
    <property type="project" value="InterPro"/>
</dbReference>
<feature type="compositionally biased region" description="Polar residues" evidence="1">
    <location>
        <begin position="66"/>
        <end position="75"/>
    </location>
</feature>
<feature type="compositionally biased region" description="Basic and acidic residues" evidence="1">
    <location>
        <begin position="44"/>
        <end position="65"/>
    </location>
</feature>
<feature type="compositionally biased region" description="Basic and acidic residues" evidence="1">
    <location>
        <begin position="373"/>
        <end position="411"/>
    </location>
</feature>
<proteinExistence type="predicted"/>
<feature type="compositionally biased region" description="Low complexity" evidence="1">
    <location>
        <begin position="33"/>
        <end position="43"/>
    </location>
</feature>
<comment type="caution">
    <text evidence="3">The sequence shown here is derived from an EMBL/GenBank/DDBJ whole genome shotgun (WGS) entry which is preliminary data.</text>
</comment>
<protein>
    <submittedName>
        <fullName evidence="3">PWWP domain-containing protein2</fullName>
    </submittedName>
</protein>
<keyword evidence="4" id="KW-1185">Reference proteome</keyword>
<evidence type="ECO:0000313" key="4">
    <source>
        <dbReference type="Proteomes" id="UP000078237"/>
    </source>
</evidence>
<dbReference type="Proteomes" id="UP000078237">
    <property type="component" value="Unassembled WGS sequence"/>
</dbReference>
<dbReference type="SUPFAM" id="SSF63748">
    <property type="entry name" value="Tudor/PWWP/MBT"/>
    <property type="match status" value="1"/>
</dbReference>
<dbReference type="OrthoDB" id="62853at2759"/>
<name>A0A175WH88_9PEZI</name>
<dbReference type="STRING" id="100816.A0A175WH88"/>
<sequence length="596" mass="63977">MSGENGQTTPPAEGAPPAVETKEDATANVPADAPKGAVAAENKAAAESESRTEPAEPSEESDKATQESTGKSAQQAEEKPDVEMTDDATPAGPALQPTDAAETAAPEQAGQAADAAVADAEKSKAAGKRKSVGGGEAKGKKLNKKASKPRILHLDAKPGDHYFVKLKGFPQWPVIICDEDMLPASLLKSRPVTAKRADGTYREDYADGGKKVADRTFPVMYLHTNEFGWVPNSDLIDLDPATVLDVKLDKMRKTLQAAHELAAKHHPLSYYKELLQNFQEDLIQQEKAKAAKAATPKGKKSKAVDDDGDVEMADAADSDETPAKDKKAKKRKAEESAETPQRSDSVKKPKIKLTSSSTPKTANGASSTPKAGKANESKTAKSKAKKADEKVEKEAAVPKEPELSPAERHAKKEREVLFLRHKLQKGLLIREQEPKEEEMKLMSDHLARLEGFPDLEVSIIRATKINKVLKAILKLESIPKEEEFQFKPRSQVLLDKWNKLLAVDGTPNPAPAAEGASAVNGTAKAGAKTNGVKEKSEGAEPVKAKEELKGERKEDSKEEAPKAASEGEAKGGAKEVTKSEERSESAEKAAAEEVRP</sequence>